<dbReference type="RefSeq" id="WP_069589693.1">
    <property type="nucleotide sequence ID" value="NZ_CP017019.1"/>
</dbReference>
<name>A0AAC9HHU1_NEOTH</name>
<evidence type="ECO:0000313" key="2">
    <source>
        <dbReference type="EMBL" id="AOQ24113.1"/>
    </source>
</evidence>
<keyword evidence="1" id="KW-0812">Transmembrane</keyword>
<feature type="transmembrane region" description="Helical" evidence="1">
    <location>
        <begin position="117"/>
        <end position="146"/>
    </location>
</feature>
<reference evidence="2 4" key="1">
    <citation type="submission" date="2016-08" db="EMBL/GenBank/DDBJ databases">
        <title>Moorella thermoacetica DSM 103132.</title>
        <authorList>
            <person name="Jendresen C.B."/>
            <person name="Redl S.M."/>
            <person name="Jensen T.O."/>
            <person name="Nielsen A.T."/>
        </authorList>
    </citation>
    <scope>NUCLEOTIDE SEQUENCE [LARGE SCALE GENOMIC DNA]</scope>
    <source>
        <strain evidence="2 4">DSM 103132</strain>
    </source>
</reference>
<gene>
    <name evidence="2" type="ORF">Maut_01674</name>
    <name evidence="3" type="ORF">MTAT_07520</name>
</gene>
<dbReference type="Proteomes" id="UP000322283">
    <property type="component" value="Unassembled WGS sequence"/>
</dbReference>
<dbReference type="EMBL" id="CP017019">
    <property type="protein sequence ID" value="AOQ24113.1"/>
    <property type="molecule type" value="Genomic_DNA"/>
</dbReference>
<keyword evidence="1" id="KW-0472">Membrane</keyword>
<proteinExistence type="predicted"/>
<evidence type="ECO:0000313" key="5">
    <source>
        <dbReference type="Proteomes" id="UP000322283"/>
    </source>
</evidence>
<dbReference type="Proteomes" id="UP000094598">
    <property type="component" value="Chromosome"/>
</dbReference>
<protein>
    <submittedName>
        <fullName evidence="2">Uncharacterized protein</fullName>
    </submittedName>
</protein>
<dbReference type="AlphaFoldDB" id="A0AAC9HHU1"/>
<organism evidence="2 4">
    <name type="scientific">Neomoorella thermoacetica</name>
    <name type="common">Clostridium thermoaceticum</name>
    <dbReference type="NCBI Taxonomy" id="1525"/>
    <lineage>
        <taxon>Bacteria</taxon>
        <taxon>Bacillati</taxon>
        <taxon>Bacillota</taxon>
        <taxon>Clostridia</taxon>
        <taxon>Neomoorellales</taxon>
        <taxon>Neomoorellaceae</taxon>
        <taxon>Neomoorella</taxon>
    </lineage>
</organism>
<sequence length="189" mass="20371">MLIENSRETLAGIKNSDLAKYAGMDTRIYKDFMQQIQGSGIAVAREDYREETRQRIEGLRQQGAVVRNDAKSLYINGISPACLACQKGVGSMTFSSPSSATVTAFSVLTPTRKATRLLLGAAPVLIFSQALAVLGGIVFTFLALRAYGEKGSLLTGQWLYGALALLVLAELASRYLFYATGVSITIGQF</sequence>
<feature type="transmembrane region" description="Helical" evidence="1">
    <location>
        <begin position="158"/>
        <end position="177"/>
    </location>
</feature>
<reference evidence="3 5" key="2">
    <citation type="submission" date="2019-05" db="EMBL/GenBank/DDBJ databases">
        <title>Genome sequence of Moorella thermoacetica ATCC 33924.</title>
        <authorList>
            <person name="Poehlein A."/>
            <person name="Bengelsdorf F.R."/>
            <person name="Duerre P."/>
            <person name="Daniel R."/>
        </authorList>
    </citation>
    <scope>NUCLEOTIDE SEQUENCE [LARGE SCALE GENOMIC DNA]</scope>
    <source>
        <strain evidence="3 5">ATCC 33924</strain>
    </source>
</reference>
<keyword evidence="1" id="KW-1133">Transmembrane helix</keyword>
<evidence type="ECO:0000313" key="4">
    <source>
        <dbReference type="Proteomes" id="UP000094598"/>
    </source>
</evidence>
<dbReference type="EMBL" id="VCDX01000002">
    <property type="protein sequence ID" value="TYL14517.1"/>
    <property type="molecule type" value="Genomic_DNA"/>
</dbReference>
<evidence type="ECO:0000313" key="3">
    <source>
        <dbReference type="EMBL" id="TYL14517.1"/>
    </source>
</evidence>
<evidence type="ECO:0000256" key="1">
    <source>
        <dbReference type="SAM" id="Phobius"/>
    </source>
</evidence>
<accession>A0AAC9HHU1</accession>
<keyword evidence="5" id="KW-1185">Reference proteome</keyword>